<dbReference type="HOGENOM" id="CLU_018787_1_2_1"/>
<evidence type="ECO:0000256" key="2">
    <source>
        <dbReference type="ARBA" id="ARBA00022490"/>
    </source>
</evidence>
<keyword evidence="6 9" id="KW-0863">Zinc-finger</keyword>
<dbReference type="GO" id="GO:0008270">
    <property type="term" value="F:zinc ion binding"/>
    <property type="evidence" value="ECO:0007669"/>
    <property type="project" value="UniProtKB-KW"/>
</dbReference>
<accession>B6K4Y2</accession>
<dbReference type="OrthoDB" id="19329at2759"/>
<dbReference type="InterPro" id="IPR040025">
    <property type="entry name" value="Znf622/Rei1/Reh1"/>
</dbReference>
<dbReference type="Pfam" id="PF12756">
    <property type="entry name" value="zf-C2H2_2"/>
    <property type="match status" value="1"/>
</dbReference>
<dbReference type="InterPro" id="IPR003604">
    <property type="entry name" value="Matrin/U1-like-C_Znf_C2H2"/>
</dbReference>
<dbReference type="JaponicusDB" id="SJAG_03697">
    <property type="gene designation" value="rei1"/>
</dbReference>
<dbReference type="PROSITE" id="PS50157">
    <property type="entry name" value="ZINC_FINGER_C2H2_2"/>
    <property type="match status" value="1"/>
</dbReference>
<keyword evidence="13" id="KW-1185">Reference proteome</keyword>
<evidence type="ECO:0000256" key="6">
    <source>
        <dbReference type="ARBA" id="ARBA00022771"/>
    </source>
</evidence>
<dbReference type="GO" id="GO:0003676">
    <property type="term" value="F:nucleic acid binding"/>
    <property type="evidence" value="ECO:0007669"/>
    <property type="project" value="InterPro"/>
</dbReference>
<dbReference type="STRING" id="402676.B6K4Y2"/>
<evidence type="ECO:0000256" key="4">
    <source>
        <dbReference type="ARBA" id="ARBA00022723"/>
    </source>
</evidence>
<evidence type="ECO:0000313" key="13">
    <source>
        <dbReference type="Proteomes" id="UP000001744"/>
    </source>
</evidence>
<dbReference type="Gene3D" id="3.30.160.60">
    <property type="entry name" value="Classic Zinc Finger"/>
    <property type="match status" value="1"/>
</dbReference>
<comment type="similarity">
    <text evidence="8">Belongs to the REI1 family.</text>
</comment>
<dbReference type="GO" id="GO:0030687">
    <property type="term" value="C:preribosome, large subunit precursor"/>
    <property type="evidence" value="ECO:0000318"/>
    <property type="project" value="GO_Central"/>
</dbReference>
<protein>
    <submittedName>
        <fullName evidence="11">Ribosome biogenesis protein</fullName>
    </submittedName>
</protein>
<dbReference type="AlphaFoldDB" id="B6K4Y2"/>
<name>B6K4Y2_SCHJY</name>
<evidence type="ECO:0000313" key="11">
    <source>
        <dbReference type="EMBL" id="EEB08539.1"/>
    </source>
</evidence>
<evidence type="ECO:0000256" key="7">
    <source>
        <dbReference type="ARBA" id="ARBA00022833"/>
    </source>
</evidence>
<keyword evidence="4" id="KW-0479">Metal-binding</keyword>
<dbReference type="RefSeq" id="XP_002174832.1">
    <property type="nucleotide sequence ID" value="XM_002174796.2"/>
</dbReference>
<reference evidence="11 13" key="1">
    <citation type="journal article" date="2011" name="Science">
        <title>Comparative functional genomics of the fission yeasts.</title>
        <authorList>
            <person name="Rhind N."/>
            <person name="Chen Z."/>
            <person name="Yassour M."/>
            <person name="Thompson D.A."/>
            <person name="Haas B.J."/>
            <person name="Habib N."/>
            <person name="Wapinski I."/>
            <person name="Roy S."/>
            <person name="Lin M.F."/>
            <person name="Heiman D.I."/>
            <person name="Young S.K."/>
            <person name="Furuya K."/>
            <person name="Guo Y."/>
            <person name="Pidoux A."/>
            <person name="Chen H.M."/>
            <person name="Robbertse B."/>
            <person name="Goldberg J.M."/>
            <person name="Aoki K."/>
            <person name="Bayne E.H."/>
            <person name="Berlin A.M."/>
            <person name="Desjardins C.A."/>
            <person name="Dobbs E."/>
            <person name="Dukaj L."/>
            <person name="Fan L."/>
            <person name="FitzGerald M.G."/>
            <person name="French C."/>
            <person name="Gujja S."/>
            <person name="Hansen K."/>
            <person name="Keifenheim D."/>
            <person name="Levin J.Z."/>
            <person name="Mosher R.A."/>
            <person name="Mueller C.A."/>
            <person name="Pfiffner J."/>
            <person name="Priest M."/>
            <person name="Russ C."/>
            <person name="Smialowska A."/>
            <person name="Swoboda P."/>
            <person name="Sykes S.M."/>
            <person name="Vaughn M."/>
            <person name="Vengrova S."/>
            <person name="Yoder R."/>
            <person name="Zeng Q."/>
            <person name="Allshire R."/>
            <person name="Baulcombe D."/>
            <person name="Birren B.W."/>
            <person name="Brown W."/>
            <person name="Ekwall K."/>
            <person name="Kellis M."/>
            <person name="Leatherwood J."/>
            <person name="Levin H."/>
            <person name="Margalit H."/>
            <person name="Martienssen R."/>
            <person name="Nieduszynski C.A."/>
            <person name="Spatafora J.W."/>
            <person name="Friedman N."/>
            <person name="Dalgaard J.Z."/>
            <person name="Baumann P."/>
            <person name="Niki H."/>
            <person name="Regev A."/>
            <person name="Nusbaum C."/>
        </authorList>
    </citation>
    <scope>NUCLEOTIDE SEQUENCE [LARGE SCALE GENOMIC DNA]</scope>
    <source>
        <strain evidence="13">yFS275 / FY16936</strain>
    </source>
</reference>
<dbReference type="InterPro" id="IPR036236">
    <property type="entry name" value="Znf_C2H2_sf"/>
</dbReference>
<keyword evidence="3" id="KW-0690">Ribosome biogenesis</keyword>
<evidence type="ECO:0000313" key="12">
    <source>
        <dbReference type="JaponicusDB" id="SJAG_03697"/>
    </source>
</evidence>
<dbReference type="PROSITE" id="PS00028">
    <property type="entry name" value="ZINC_FINGER_C2H2_1"/>
    <property type="match status" value="4"/>
</dbReference>
<dbReference type="GO" id="GO:0005737">
    <property type="term" value="C:cytoplasm"/>
    <property type="evidence" value="ECO:0007669"/>
    <property type="project" value="UniProtKB-SubCell"/>
</dbReference>
<evidence type="ECO:0000256" key="8">
    <source>
        <dbReference type="ARBA" id="ARBA00034126"/>
    </source>
</evidence>
<keyword evidence="2" id="KW-0963">Cytoplasm</keyword>
<evidence type="ECO:0000259" key="10">
    <source>
        <dbReference type="PROSITE" id="PS50157"/>
    </source>
</evidence>
<organism evidence="11 13">
    <name type="scientific">Schizosaccharomyces japonicus (strain yFS275 / FY16936)</name>
    <name type="common">Fission yeast</name>
    <dbReference type="NCBI Taxonomy" id="402676"/>
    <lineage>
        <taxon>Eukaryota</taxon>
        <taxon>Fungi</taxon>
        <taxon>Dikarya</taxon>
        <taxon>Ascomycota</taxon>
        <taxon>Taphrinomycotina</taxon>
        <taxon>Schizosaccharomycetes</taxon>
        <taxon>Schizosaccharomycetales</taxon>
        <taxon>Schizosaccharomycetaceae</taxon>
        <taxon>Schizosaccharomyces</taxon>
    </lineage>
</organism>
<dbReference type="InterPro" id="IPR041661">
    <property type="entry name" value="ZN622/Rei1/Reh1_Znf-C2H2"/>
</dbReference>
<keyword evidence="7" id="KW-0862">Zinc</keyword>
<feature type="domain" description="C2H2-type" evidence="10">
    <location>
        <begin position="4"/>
        <end position="34"/>
    </location>
</feature>
<evidence type="ECO:0000256" key="1">
    <source>
        <dbReference type="ARBA" id="ARBA00004496"/>
    </source>
</evidence>
<gene>
    <name evidence="12" type="primary">rei1</name>
    <name evidence="11" type="ORF">SJAG_03697</name>
</gene>
<evidence type="ECO:0000256" key="3">
    <source>
        <dbReference type="ARBA" id="ARBA00022517"/>
    </source>
</evidence>
<proteinExistence type="inferred from homology"/>
<keyword evidence="5" id="KW-0677">Repeat</keyword>
<dbReference type="InterPro" id="IPR022755">
    <property type="entry name" value="Znf_C2H2_jaz"/>
</dbReference>
<dbReference type="SMART" id="SM00451">
    <property type="entry name" value="ZnF_U1"/>
    <property type="match status" value="2"/>
</dbReference>
<dbReference type="PANTHER" id="PTHR13182:SF8">
    <property type="entry name" value="CYTOPLASMIC 60S SUBUNIT BIOGENESIS FACTOR ZNF622"/>
    <property type="match status" value="1"/>
</dbReference>
<dbReference type="EMBL" id="KE651167">
    <property type="protein sequence ID" value="EEB08539.1"/>
    <property type="molecule type" value="Genomic_DNA"/>
</dbReference>
<sequence length="440" mass="49484">MSLYTCQTCAVAFRDSNAQRTHWKSDWHHYNLKRKVAQLPHVSAEVFAEKVLSIQQQNEEVKKRANFTEECPACGKTYYSSGAFSTHLESKKHKENVRNYEKKVHSRLLKQDDVSSLASSTLSLGDSIEASEDESEDLETESRAFARMSLQNATNVVGNITAPTLTGTDVSAEALEAELQRRLSEKIGLNDCLFCTSSFASASACRQHMKISHSLFIPEREFLVDEEGLFNYLAEKVSVHHMCLTCGREMKNLEGIRAHMQQKGHSRIPYESEEEQLAISDFYDFTTSYPTESNTADTNVVDDDHDEEWEDASSDSDDSIDSVDADRYLIADDVELQLPSGARVGHRSLARYFRQNLRSSSVVSAGASVHQDVAQRAMSGAALAKRNAVETGLAGVRDGRKDYSASHINTFQDQRRREDFKTKMGLKNNNKKHFRDALLQ</sequence>
<evidence type="ECO:0000256" key="5">
    <source>
        <dbReference type="ARBA" id="ARBA00022737"/>
    </source>
</evidence>
<dbReference type="eggNOG" id="KOG2785">
    <property type="taxonomic scope" value="Eukaryota"/>
</dbReference>
<dbReference type="Proteomes" id="UP000001744">
    <property type="component" value="Unassembled WGS sequence"/>
</dbReference>
<dbReference type="PANTHER" id="PTHR13182">
    <property type="entry name" value="ZINC FINGER PROTEIN 622"/>
    <property type="match status" value="1"/>
</dbReference>
<dbReference type="OMA" id="WTQTQQQ"/>
<evidence type="ECO:0000256" key="9">
    <source>
        <dbReference type="PROSITE-ProRule" id="PRU00042"/>
    </source>
</evidence>
<dbReference type="SMART" id="SM00355">
    <property type="entry name" value="ZnF_C2H2"/>
    <property type="match status" value="4"/>
</dbReference>
<dbReference type="VEuPathDB" id="FungiDB:SJAG_03697"/>
<dbReference type="InterPro" id="IPR013087">
    <property type="entry name" value="Znf_C2H2_type"/>
</dbReference>
<dbReference type="Pfam" id="PF12171">
    <property type="entry name" value="zf-C2H2_jaz"/>
    <property type="match status" value="1"/>
</dbReference>
<dbReference type="SUPFAM" id="SSF57667">
    <property type="entry name" value="beta-beta-alpha zinc fingers"/>
    <property type="match status" value="3"/>
</dbReference>
<dbReference type="GeneID" id="7052213"/>
<dbReference type="GO" id="GO:0042273">
    <property type="term" value="P:ribosomal large subunit biogenesis"/>
    <property type="evidence" value="ECO:0000318"/>
    <property type="project" value="GO_Central"/>
</dbReference>
<comment type="subcellular location">
    <subcellularLocation>
        <location evidence="1">Cytoplasm</location>
    </subcellularLocation>
</comment>